<accession>A0A8J7I8K1</accession>
<dbReference type="RefSeq" id="WP_214436201.1">
    <property type="nucleotide sequence ID" value="NZ_CAWPUQ010000225.1"/>
</dbReference>
<proteinExistence type="predicted"/>
<comment type="caution">
    <text evidence="1">The sequence shown here is derived from an EMBL/GenBank/DDBJ whole genome shotgun (WGS) entry which is preliminary data.</text>
</comment>
<reference evidence="1 2" key="1">
    <citation type="journal article" date="2021" name="Int. J. Syst. Evol. Microbiol.">
        <title>Amazonocrinis nigriterrae gen. nov., sp. nov., Atlanticothrix silvestris gen. nov., sp. nov. and Dendronalium phyllosphericum gen. nov., sp. nov., nostocacean cyanobacteria from Brazilian environments.</title>
        <authorList>
            <person name="Alvarenga D.O."/>
            <person name="Andreote A.P.D."/>
            <person name="Branco L.H.Z."/>
            <person name="Delbaje E."/>
            <person name="Cruz R.B."/>
            <person name="Varani A.M."/>
            <person name="Fiore M.F."/>
        </authorList>
    </citation>
    <scope>NUCLEOTIDE SEQUENCE [LARGE SCALE GENOMIC DNA]</scope>
    <source>
        <strain evidence="1 2">CENA369</strain>
    </source>
</reference>
<evidence type="ECO:0000313" key="1">
    <source>
        <dbReference type="EMBL" id="MBH8577514.1"/>
    </source>
</evidence>
<gene>
    <name evidence="1" type="ORF">I8752_32015</name>
</gene>
<dbReference type="Proteomes" id="UP000662314">
    <property type="component" value="Unassembled WGS sequence"/>
</dbReference>
<evidence type="ECO:0000313" key="2">
    <source>
        <dbReference type="Proteomes" id="UP000662314"/>
    </source>
</evidence>
<name>A0A8J7I8K1_9NOST</name>
<protein>
    <submittedName>
        <fullName evidence="1">Uncharacterized protein</fullName>
    </submittedName>
</protein>
<organism evidence="1 2">
    <name type="scientific">Dendronalium phyllosphericum CENA369</name>
    <dbReference type="NCBI Taxonomy" id="1725256"/>
    <lineage>
        <taxon>Bacteria</taxon>
        <taxon>Bacillati</taxon>
        <taxon>Cyanobacteriota</taxon>
        <taxon>Cyanophyceae</taxon>
        <taxon>Nostocales</taxon>
        <taxon>Nostocaceae</taxon>
        <taxon>Dendronalium</taxon>
        <taxon>Dendronalium phyllosphericum</taxon>
    </lineage>
</organism>
<dbReference type="EMBL" id="JAECZA010000289">
    <property type="protein sequence ID" value="MBH8577514.1"/>
    <property type="molecule type" value="Genomic_DNA"/>
</dbReference>
<keyword evidence="2" id="KW-1185">Reference proteome</keyword>
<dbReference type="AlphaFoldDB" id="A0A8J7I8K1"/>
<sequence length="362" mass="41383">MSIFQNLSEAFSREAKKYTTLFLPKHRVDIDCDDTPICAGDAYCRIWLEDMNLAKDVDWFKQRYPVVHAAVRFHYDSKLVTIPYLAAPGQLKDLGSNNLDKVIQDRYPLTPLFPFNQGLVEFHAYLLSIAANDSIDKFIKTVGRFAKLLPAPQLSSVLNLAEPVYRGIEDLLDIGERRLELGYQQTFSDADGGSSNFLREGYFAVILAEEHEISRENLCVVNDNLRFGSPGTTKVFVRDSKPFKGYSYMLFRIEKRKQQDWESLKTIKELVAKAQDAILSGEYEKVKQFHLPAIEIAILQSPDITKADRRNMRLKIGEELKELGLQSTKAQKRSLYSIMQRPLPPIDATTEAELASLEKFFR</sequence>